<name>G4TCJ3_SERID</name>
<proteinExistence type="predicted"/>
<protein>
    <recommendedName>
        <fullName evidence="1">TNFR-Cys domain-containing protein</fullName>
    </recommendedName>
</protein>
<dbReference type="OrthoDB" id="3365698at2759"/>
<accession>G4TCJ3</accession>
<dbReference type="AlphaFoldDB" id="G4TCJ3"/>
<feature type="domain" description="TNFR-Cys" evidence="1">
    <location>
        <begin position="611"/>
        <end position="646"/>
    </location>
</feature>
<dbReference type="EMBL" id="CAFZ01000045">
    <property type="protein sequence ID" value="CCA69050.1"/>
    <property type="molecule type" value="Genomic_DNA"/>
</dbReference>
<reference evidence="2 3" key="1">
    <citation type="journal article" date="2011" name="PLoS Pathog.">
        <title>Endophytic Life Strategies Decoded by Genome and Transcriptome Analyses of the Mutualistic Root Symbiont Piriformospora indica.</title>
        <authorList>
            <person name="Zuccaro A."/>
            <person name="Lahrmann U."/>
            <person name="Guldener U."/>
            <person name="Langen G."/>
            <person name="Pfiffi S."/>
            <person name="Biedenkopf D."/>
            <person name="Wong P."/>
            <person name="Samans B."/>
            <person name="Grimm C."/>
            <person name="Basiewicz M."/>
            <person name="Murat C."/>
            <person name="Martin F."/>
            <person name="Kogel K.H."/>
        </authorList>
    </citation>
    <scope>NUCLEOTIDE SEQUENCE [LARGE SCALE GENOMIC DNA]</scope>
    <source>
        <strain evidence="2 3">DSM 11827</strain>
    </source>
</reference>
<evidence type="ECO:0000313" key="3">
    <source>
        <dbReference type="Proteomes" id="UP000007148"/>
    </source>
</evidence>
<evidence type="ECO:0000313" key="2">
    <source>
        <dbReference type="EMBL" id="CCA69050.1"/>
    </source>
</evidence>
<dbReference type="HOGENOM" id="CLU_413938_0_0_1"/>
<dbReference type="Proteomes" id="UP000007148">
    <property type="component" value="Unassembled WGS sequence"/>
</dbReference>
<keyword evidence="3" id="KW-1185">Reference proteome</keyword>
<comment type="caution">
    <text evidence="2">The sequence shown here is derived from an EMBL/GenBank/DDBJ whole genome shotgun (WGS) entry which is preliminary data.</text>
</comment>
<organism evidence="2 3">
    <name type="scientific">Serendipita indica (strain DSM 11827)</name>
    <name type="common">Root endophyte fungus</name>
    <name type="synonym">Piriformospora indica</name>
    <dbReference type="NCBI Taxonomy" id="1109443"/>
    <lineage>
        <taxon>Eukaryota</taxon>
        <taxon>Fungi</taxon>
        <taxon>Dikarya</taxon>
        <taxon>Basidiomycota</taxon>
        <taxon>Agaricomycotina</taxon>
        <taxon>Agaricomycetes</taxon>
        <taxon>Sebacinales</taxon>
        <taxon>Serendipitaceae</taxon>
        <taxon>Serendipita</taxon>
    </lineage>
</organism>
<gene>
    <name evidence="2" type="ORF">PIIN_02909</name>
</gene>
<evidence type="ECO:0000259" key="1">
    <source>
        <dbReference type="PROSITE" id="PS00652"/>
    </source>
</evidence>
<dbReference type="InParanoid" id="G4TCJ3"/>
<dbReference type="InterPro" id="IPR001368">
    <property type="entry name" value="TNFR/NGFR_Cys_rich_reg"/>
</dbReference>
<sequence>MVPTLNDDVMLEILHWFVSLDDLGPYTLFHVSNAWRAILLQTPSLWTWITLDCLDGDLEERAWTSIHMSGSLPLRFRIQLRGGTLPDIDWLNPFLHRADVLIMHLPETKKKTISYEVVFRRIRSFLTRTEWKPGLRVVWMRDGAVEGVKPDAFSQRIGWFNHSSLSSGRLLRNVFATRIGIDSHQWQDQDTITNLISATQNLTEIRLYGLPTNFEEVNSHEPPGELIHLSLRLFQIGTGRIKATTDSGTCEHTLRFAAYLKVQVEHLTIQDSLDCILSTISRIGSYIQPETLTLYPQDIQWRLTLTIHSPLNKLFRLNVDLAEFDQVISEEGFPSMAEAIYSLILNIPTIRICRLILAPCTFSYAHYLLPLYQNFSREIRFEVSVYETDKKVRVVPLSTKQPLVTMTTVLDKYELRPYNLRYSGRFCTRSLMIKTRWECCQVSTTLSSFLGSPDGNYAHLRFLDTGRVGFALKGEEVLPRLPSLAVLRSVPEVAVRLLRAFSTPALQELTLVDNVYGGGGNGPDHRAVADILELLGKDYRYLRSLRFQFYPHWLDLFKFLAGSRLYENRAEYRLALPSYPSRLILTLLVDALKGELAVYSIKDPKLPQEPCSFNEFKEGRQDKRGCCYYCFCSHRMDCTEDSKVTCARHSKDAPIEITKYSLM</sequence>
<dbReference type="PROSITE" id="PS00652">
    <property type="entry name" value="TNFR_NGFR_1"/>
    <property type="match status" value="1"/>
</dbReference>